<dbReference type="OrthoDB" id="3212150at2"/>
<dbReference type="InterPro" id="IPR050297">
    <property type="entry name" value="LipidA_mod_glycosyltrf_83"/>
</dbReference>
<keyword evidence="3" id="KW-0328">Glycosyltransferase</keyword>
<organism evidence="10 11">
    <name type="scientific">Actinomadura macrotermitis</name>
    <dbReference type="NCBI Taxonomy" id="2585200"/>
    <lineage>
        <taxon>Bacteria</taxon>
        <taxon>Bacillati</taxon>
        <taxon>Actinomycetota</taxon>
        <taxon>Actinomycetes</taxon>
        <taxon>Streptosporangiales</taxon>
        <taxon>Thermomonosporaceae</taxon>
        <taxon>Actinomadura</taxon>
    </lineage>
</organism>
<keyword evidence="11" id="KW-1185">Reference proteome</keyword>
<evidence type="ECO:0000256" key="7">
    <source>
        <dbReference type="ARBA" id="ARBA00023136"/>
    </source>
</evidence>
<evidence type="ECO:0000256" key="9">
    <source>
        <dbReference type="SAM" id="Phobius"/>
    </source>
</evidence>
<feature type="transmembrane region" description="Helical" evidence="9">
    <location>
        <begin position="176"/>
        <end position="201"/>
    </location>
</feature>
<keyword evidence="7 9" id="KW-0472">Membrane</keyword>
<feature type="transmembrane region" description="Helical" evidence="9">
    <location>
        <begin position="34"/>
        <end position="53"/>
    </location>
</feature>
<feature type="transmembrane region" description="Helical" evidence="9">
    <location>
        <begin position="145"/>
        <end position="164"/>
    </location>
</feature>
<protein>
    <recommendedName>
        <fullName evidence="12">Glycosyltransferase RgtA/B/C/D-like domain-containing protein</fullName>
    </recommendedName>
</protein>
<keyword evidence="5 9" id="KW-0812">Transmembrane</keyword>
<feature type="region of interest" description="Disordered" evidence="8">
    <location>
        <begin position="1"/>
        <end position="23"/>
    </location>
</feature>
<evidence type="ECO:0000256" key="8">
    <source>
        <dbReference type="SAM" id="MobiDB-lite"/>
    </source>
</evidence>
<keyword evidence="6 9" id="KW-1133">Transmembrane helix</keyword>
<evidence type="ECO:0008006" key="12">
    <source>
        <dbReference type="Google" id="ProtNLM"/>
    </source>
</evidence>
<dbReference type="AlphaFoldDB" id="A0A7K0C0U0"/>
<dbReference type="GO" id="GO:0009103">
    <property type="term" value="P:lipopolysaccharide biosynthetic process"/>
    <property type="evidence" value="ECO:0007669"/>
    <property type="project" value="UniProtKB-ARBA"/>
</dbReference>
<keyword evidence="2" id="KW-1003">Cell membrane</keyword>
<feature type="transmembrane region" description="Helical" evidence="9">
    <location>
        <begin position="95"/>
        <end position="117"/>
    </location>
</feature>
<proteinExistence type="predicted"/>
<dbReference type="Proteomes" id="UP000487268">
    <property type="component" value="Unassembled WGS sequence"/>
</dbReference>
<evidence type="ECO:0000313" key="10">
    <source>
        <dbReference type="EMBL" id="MQY07078.1"/>
    </source>
</evidence>
<comment type="subcellular location">
    <subcellularLocation>
        <location evidence="1">Cell membrane</location>
        <topology evidence="1">Multi-pass membrane protein</topology>
    </subcellularLocation>
</comment>
<dbReference type="PANTHER" id="PTHR33908:SF11">
    <property type="entry name" value="MEMBRANE PROTEIN"/>
    <property type="match status" value="1"/>
</dbReference>
<evidence type="ECO:0000256" key="4">
    <source>
        <dbReference type="ARBA" id="ARBA00022679"/>
    </source>
</evidence>
<feature type="transmembrane region" description="Helical" evidence="9">
    <location>
        <begin position="422"/>
        <end position="439"/>
    </location>
</feature>
<evidence type="ECO:0000313" key="11">
    <source>
        <dbReference type="Proteomes" id="UP000487268"/>
    </source>
</evidence>
<gene>
    <name evidence="10" type="ORF">ACRB68_51760</name>
</gene>
<dbReference type="EMBL" id="WEGH01000003">
    <property type="protein sequence ID" value="MQY07078.1"/>
    <property type="molecule type" value="Genomic_DNA"/>
</dbReference>
<evidence type="ECO:0000256" key="1">
    <source>
        <dbReference type="ARBA" id="ARBA00004651"/>
    </source>
</evidence>
<evidence type="ECO:0000256" key="5">
    <source>
        <dbReference type="ARBA" id="ARBA00022692"/>
    </source>
</evidence>
<feature type="transmembrane region" description="Helical" evidence="9">
    <location>
        <begin position="208"/>
        <end position="229"/>
    </location>
</feature>
<sequence>MSLQSRLQPADASAPPRPTPPASRARAAARRHRLFLCVLTAGVLLRVVVTLGYRPLMWFPDSDDYLSGAVNPNPNLIRPSGYSLFLWLLKPFHSLPLVGLAQHALGVGIAVLLYTLLRRRVAPWLAALATAPLLLDGDVLQFEHLLMSDTLFTFLVMAAVAALLRPGHRWTVAAGALLGLATITRSAGLPLLLLLALYLLVRRAGWRVGLAAVTAGAVPVIGYSSWFAAQHGEFTLTRSTGVFLYGRVAPFADCRTMRPPVEEMPLCLAGDPAERSVYRSYIWGPGAARHRLEAEGFGTQGERYGRSFAVRAILAQPGDYLRVAGTDVARTFRWTHPQFPDATTYGYYLFKPGPAHAGDQAERFYRRYDAGYTRPHAVQPYARFLGAYQQTVYLPGTLLGVVLLIGAVRIVRERRDLGGERLLPWTIGVTLLVVPAFTAQFDYRYVMPAVPLLLLAAAMGSRDHSPTIGP</sequence>
<name>A0A7K0C0U0_9ACTN</name>
<keyword evidence="4" id="KW-0808">Transferase</keyword>
<reference evidence="10 11" key="1">
    <citation type="submission" date="2019-10" db="EMBL/GenBank/DDBJ databases">
        <title>Actinomadura rubteroloni sp. nov. and Actinomadura macrotermitis sp. nov., isolated from the gut of fungus growing-termite Macrotermes natalensis.</title>
        <authorList>
            <person name="Benndorf R."/>
            <person name="Martin K."/>
            <person name="Kuefner M."/>
            <person name="De Beer W."/>
            <person name="Kaster A.-K."/>
            <person name="Vollmers J."/>
            <person name="Poulsen M."/>
            <person name="Beemelmanns C."/>
        </authorList>
    </citation>
    <scope>NUCLEOTIDE SEQUENCE [LARGE SCALE GENOMIC DNA]</scope>
    <source>
        <strain evidence="10 11">RB68</strain>
    </source>
</reference>
<feature type="transmembrane region" description="Helical" evidence="9">
    <location>
        <begin position="392"/>
        <end position="410"/>
    </location>
</feature>
<dbReference type="GO" id="GO:0005886">
    <property type="term" value="C:plasma membrane"/>
    <property type="evidence" value="ECO:0007669"/>
    <property type="project" value="UniProtKB-SubCell"/>
</dbReference>
<dbReference type="RefSeq" id="WP_153536689.1">
    <property type="nucleotide sequence ID" value="NZ_WEGH01000003.1"/>
</dbReference>
<evidence type="ECO:0000256" key="2">
    <source>
        <dbReference type="ARBA" id="ARBA00022475"/>
    </source>
</evidence>
<accession>A0A7K0C0U0</accession>
<evidence type="ECO:0000256" key="6">
    <source>
        <dbReference type="ARBA" id="ARBA00022989"/>
    </source>
</evidence>
<evidence type="ECO:0000256" key="3">
    <source>
        <dbReference type="ARBA" id="ARBA00022676"/>
    </source>
</evidence>
<dbReference type="PANTHER" id="PTHR33908">
    <property type="entry name" value="MANNOSYLTRANSFERASE YKCB-RELATED"/>
    <property type="match status" value="1"/>
</dbReference>
<comment type="caution">
    <text evidence="10">The sequence shown here is derived from an EMBL/GenBank/DDBJ whole genome shotgun (WGS) entry which is preliminary data.</text>
</comment>
<dbReference type="GO" id="GO:0016763">
    <property type="term" value="F:pentosyltransferase activity"/>
    <property type="evidence" value="ECO:0007669"/>
    <property type="project" value="TreeGrafter"/>
</dbReference>